<evidence type="ECO:0000256" key="3">
    <source>
        <dbReference type="ARBA" id="ARBA00023277"/>
    </source>
</evidence>
<protein>
    <recommendedName>
        <fullName evidence="6">O-fucosyltransferase family protein</fullName>
    </recommendedName>
</protein>
<dbReference type="STRING" id="149040.A0A194XFT5"/>
<gene>
    <name evidence="4" type="ORF">LY89DRAFT_549756</name>
</gene>
<dbReference type="InParanoid" id="A0A194XFT5"/>
<proteinExistence type="predicted"/>
<keyword evidence="3" id="KW-0119">Carbohydrate metabolism</keyword>
<keyword evidence="5" id="KW-1185">Reference proteome</keyword>
<evidence type="ECO:0000256" key="1">
    <source>
        <dbReference type="ARBA" id="ARBA00022679"/>
    </source>
</evidence>
<evidence type="ECO:0000313" key="5">
    <source>
        <dbReference type="Proteomes" id="UP000070700"/>
    </source>
</evidence>
<keyword evidence="1" id="KW-0808">Transferase</keyword>
<dbReference type="Proteomes" id="UP000070700">
    <property type="component" value="Unassembled WGS sequence"/>
</dbReference>
<evidence type="ECO:0000313" key="4">
    <source>
        <dbReference type="EMBL" id="KUJ18637.1"/>
    </source>
</evidence>
<evidence type="ECO:0008006" key="6">
    <source>
        <dbReference type="Google" id="ProtNLM"/>
    </source>
</evidence>
<evidence type="ECO:0000256" key="2">
    <source>
        <dbReference type="ARBA" id="ARBA00023253"/>
    </source>
</evidence>
<dbReference type="AlphaFoldDB" id="A0A194XFT5"/>
<accession>A0A194XFT5</accession>
<dbReference type="GO" id="GO:0006004">
    <property type="term" value="P:fucose metabolic process"/>
    <property type="evidence" value="ECO:0007669"/>
    <property type="project" value="UniProtKB-KW"/>
</dbReference>
<dbReference type="CDD" id="cd11296">
    <property type="entry name" value="O-FucT_like"/>
    <property type="match status" value="1"/>
</dbReference>
<feature type="non-terminal residue" evidence="4">
    <location>
        <position position="1"/>
    </location>
</feature>
<dbReference type="KEGG" id="psco:LY89DRAFT_549756"/>
<dbReference type="GeneID" id="28818015"/>
<sequence>LSQLCSDTKWQPGLWLHCHSHCGVNRTSVCGGLNNARNRVQTCIRMAIDAGAGLIIPSATARDEKDLLNTNDKIMCADVFWNMQFLEKKLGKYCPQLELRMCDDRRGIERVIESPRREYLEEPFVKGAFRETIAMVVSGKQTNLRNMSTAHQVVFDFGDSYIGWNYRASNELDTIRKALFKTLTFNRQLLDLSTQISHDRRLKHDAYIGVHLRGESDWPAGFGSADDQMRLYTKEIERIQSLSPGGTNTIYVSCGDQSVIQRFRDLLSPLGYTVLDKNLILSSQPATLKQLEALPFDRKAIVEYQVLVNAKFFMGVIMSSMSSLIAYARTVDDPKDYFDTYVFPGTERNGLERIY</sequence>
<dbReference type="Gene3D" id="3.40.50.11350">
    <property type="match status" value="1"/>
</dbReference>
<dbReference type="EMBL" id="KQ947412">
    <property type="protein sequence ID" value="KUJ18637.1"/>
    <property type="molecule type" value="Genomic_DNA"/>
</dbReference>
<organism evidence="4 5">
    <name type="scientific">Mollisia scopiformis</name>
    <name type="common">Conifer needle endophyte fungus</name>
    <name type="synonym">Phialocephala scopiformis</name>
    <dbReference type="NCBI Taxonomy" id="149040"/>
    <lineage>
        <taxon>Eukaryota</taxon>
        <taxon>Fungi</taxon>
        <taxon>Dikarya</taxon>
        <taxon>Ascomycota</taxon>
        <taxon>Pezizomycotina</taxon>
        <taxon>Leotiomycetes</taxon>
        <taxon>Helotiales</taxon>
        <taxon>Mollisiaceae</taxon>
        <taxon>Mollisia</taxon>
    </lineage>
</organism>
<dbReference type="OrthoDB" id="20368at2759"/>
<dbReference type="Pfam" id="PF10250">
    <property type="entry name" value="O-FucT"/>
    <property type="match status" value="1"/>
</dbReference>
<feature type="non-terminal residue" evidence="4">
    <location>
        <position position="355"/>
    </location>
</feature>
<keyword evidence="2" id="KW-0294">Fucose metabolism</keyword>
<name>A0A194XFT5_MOLSC</name>
<dbReference type="RefSeq" id="XP_018072992.1">
    <property type="nucleotide sequence ID" value="XM_018208289.1"/>
</dbReference>
<dbReference type="InterPro" id="IPR019378">
    <property type="entry name" value="GDP-Fuc_O-FucTrfase"/>
</dbReference>
<dbReference type="GO" id="GO:0016740">
    <property type="term" value="F:transferase activity"/>
    <property type="evidence" value="ECO:0007669"/>
    <property type="project" value="UniProtKB-KW"/>
</dbReference>
<reference evidence="4 5" key="1">
    <citation type="submission" date="2015-10" db="EMBL/GenBank/DDBJ databases">
        <title>Full genome of DAOMC 229536 Phialocephala scopiformis, a fungal endophyte of spruce producing the potent anti-insectan compound rugulosin.</title>
        <authorList>
            <consortium name="DOE Joint Genome Institute"/>
            <person name="Walker A.K."/>
            <person name="Frasz S.L."/>
            <person name="Seifert K.A."/>
            <person name="Miller J.D."/>
            <person name="Mondo S.J."/>
            <person name="Labutti K."/>
            <person name="Lipzen A."/>
            <person name="Dockter R."/>
            <person name="Kennedy M."/>
            <person name="Grigoriev I.V."/>
            <person name="Spatafora J.W."/>
        </authorList>
    </citation>
    <scope>NUCLEOTIDE SEQUENCE [LARGE SCALE GENOMIC DNA]</scope>
    <source>
        <strain evidence="4 5">CBS 120377</strain>
    </source>
</reference>